<dbReference type="PANTHER" id="PTHR12631:SF11">
    <property type="entry name" value="GLYCOSIDE HYDROLASE FAMILY 5 DOMAIN-CONTAINING PROTEIN"/>
    <property type="match status" value="1"/>
</dbReference>
<dbReference type="GO" id="GO:0004553">
    <property type="term" value="F:hydrolase activity, hydrolyzing O-glycosyl compounds"/>
    <property type="evidence" value="ECO:0007669"/>
    <property type="project" value="TreeGrafter"/>
</dbReference>
<dbReference type="InterPro" id="IPR017853">
    <property type="entry name" value="GH"/>
</dbReference>
<dbReference type="Proteomes" id="UP000030185">
    <property type="component" value="Unassembled WGS sequence"/>
</dbReference>
<dbReference type="OrthoDB" id="9802522at2"/>
<keyword evidence="3" id="KW-1185">Reference proteome</keyword>
<dbReference type="Pfam" id="PF18962">
    <property type="entry name" value="Por_Secre_tail"/>
    <property type="match status" value="1"/>
</dbReference>
<sequence>MIKTLRWIFVIFSITSYAQKPTFTANDVVEPYSGIFAYGTNPGYYSGFNNNAPTDKLLSDLMEKAGLYSMRPKLNDKFVEDYGINVRLNEFKYYVENKKMHDITLFLDGDILAAHQSTETITCSSKTLPSKVFKNMYLPIWDTSDPNKTPINENNYYAYFVYKVIQTYGDYIKFVEVWNEPDFTYSGLGDKNKGEAGNWFDNEPNPCDLPNLNASIPQYVRLLRITYEVVKALKPSLYVTTGGIGYASFLDAMLRVTDNPDGGKVSAEYPLKGGAYFDVLSYHSYPQYNQRIWNTSKGDFDYFRHSDKAVQAMLDQRAKLDNVLNKFGYNGITYPEKIWIITETNIPRKTYTDATWIGSPEAQRNFVVKAFVKAQMNRIVQLYTYKLGDDTDESASTSPKQGMDLMGMYYNLNKATPATAKITPAGIATKSLTSLIHGSVYDPDKTAALNLPEKADGAAFTKGNDTYYVLWAKTSIDRSESATVQYTLPGTPASGAMLYSWDYSTTNKGQAVTGTSITLTGSPIVLKADFTSVASGLNLAALKASVKFYPNPADDSLTIESSNEVGYLSVDLLKANGSLVRKIDIGLQLQKTLDLSDLLSGIYYLKFSNGKTTWTEKVIVE</sequence>
<evidence type="ECO:0000259" key="1">
    <source>
        <dbReference type="Pfam" id="PF18962"/>
    </source>
</evidence>
<evidence type="ECO:0000313" key="2">
    <source>
        <dbReference type="EMBL" id="GAL85878.1"/>
    </source>
</evidence>
<feature type="domain" description="Secretion system C-terminal sorting" evidence="1">
    <location>
        <begin position="549"/>
        <end position="620"/>
    </location>
</feature>
<protein>
    <recommendedName>
        <fullName evidence="1">Secretion system C-terminal sorting domain-containing protein</fullName>
    </recommendedName>
</protein>
<dbReference type="PANTHER" id="PTHR12631">
    <property type="entry name" value="ALPHA-L-IDURONIDASE"/>
    <property type="match status" value="1"/>
</dbReference>
<dbReference type="eggNOG" id="ENOG502ZB3N">
    <property type="taxonomic scope" value="Bacteria"/>
</dbReference>
<dbReference type="AlphaFoldDB" id="A0A098LIE0"/>
<proteinExistence type="predicted"/>
<dbReference type="NCBIfam" id="TIGR04183">
    <property type="entry name" value="Por_Secre_tail"/>
    <property type="match status" value="1"/>
</dbReference>
<dbReference type="SUPFAM" id="SSF51445">
    <property type="entry name" value="(Trans)glycosidases"/>
    <property type="match status" value="1"/>
</dbReference>
<dbReference type="RefSeq" id="WP_045464917.1">
    <property type="nucleotide sequence ID" value="NZ_BBLT01000006.1"/>
</dbReference>
<dbReference type="EMBL" id="BBLT01000006">
    <property type="protein sequence ID" value="GAL85878.1"/>
    <property type="molecule type" value="Genomic_DNA"/>
</dbReference>
<gene>
    <name evidence="2" type="ORF">MYP_3107</name>
</gene>
<name>A0A098LIE0_9BACT</name>
<comment type="caution">
    <text evidence="2">The sequence shown here is derived from an EMBL/GenBank/DDBJ whole genome shotgun (WGS) entry which is preliminary data.</text>
</comment>
<dbReference type="InterPro" id="IPR026444">
    <property type="entry name" value="Secre_tail"/>
</dbReference>
<dbReference type="Gene3D" id="3.20.20.80">
    <property type="entry name" value="Glycosidases"/>
    <property type="match status" value="1"/>
</dbReference>
<reference evidence="2 3" key="1">
    <citation type="submission" date="2014-09" db="EMBL/GenBank/DDBJ databases">
        <title>Sporocytophaga myxococcoides PG-01 genome sequencing.</title>
        <authorList>
            <person name="Liu L."/>
            <person name="Gao P.J."/>
            <person name="Chen G.J."/>
            <person name="Wang L.S."/>
        </authorList>
    </citation>
    <scope>NUCLEOTIDE SEQUENCE [LARGE SCALE GENOMIC DNA]</scope>
    <source>
        <strain evidence="2 3">PG-01</strain>
    </source>
</reference>
<organism evidence="2 3">
    <name type="scientific">Sporocytophaga myxococcoides</name>
    <dbReference type="NCBI Taxonomy" id="153721"/>
    <lineage>
        <taxon>Bacteria</taxon>
        <taxon>Pseudomonadati</taxon>
        <taxon>Bacteroidota</taxon>
        <taxon>Cytophagia</taxon>
        <taxon>Cytophagales</taxon>
        <taxon>Cytophagaceae</taxon>
        <taxon>Sporocytophaga</taxon>
    </lineage>
</organism>
<accession>A0A098LIE0</accession>
<evidence type="ECO:0000313" key="3">
    <source>
        <dbReference type="Proteomes" id="UP000030185"/>
    </source>
</evidence>
<dbReference type="InterPro" id="IPR051923">
    <property type="entry name" value="Glycosyl_Hydrolase_39"/>
</dbReference>